<evidence type="ECO:0000313" key="1">
    <source>
        <dbReference type="EMBL" id="PWW05280.1"/>
    </source>
</evidence>
<dbReference type="RefSeq" id="WP_245946609.1">
    <property type="nucleotide sequence ID" value="NZ_CP054612.1"/>
</dbReference>
<protein>
    <submittedName>
        <fullName evidence="1">Uncharacterized protein</fullName>
    </submittedName>
</protein>
<accession>A0A2V2YYA6</accession>
<gene>
    <name evidence="1" type="ORF">DFQ01_105265</name>
</gene>
<dbReference type="InterPro" id="IPR056084">
    <property type="entry name" value="DUF7667"/>
</dbReference>
<dbReference type="EMBL" id="QGTQ01000005">
    <property type="protein sequence ID" value="PWW05280.1"/>
    <property type="molecule type" value="Genomic_DNA"/>
</dbReference>
<keyword evidence="2" id="KW-1185">Reference proteome</keyword>
<comment type="caution">
    <text evidence="1">The sequence shown here is derived from an EMBL/GenBank/DDBJ whole genome shotgun (WGS) entry which is preliminary data.</text>
</comment>
<organism evidence="1 2">
    <name type="scientific">Paenibacillus cellulosilyticus</name>
    <dbReference type="NCBI Taxonomy" id="375489"/>
    <lineage>
        <taxon>Bacteria</taxon>
        <taxon>Bacillati</taxon>
        <taxon>Bacillota</taxon>
        <taxon>Bacilli</taxon>
        <taxon>Bacillales</taxon>
        <taxon>Paenibacillaceae</taxon>
        <taxon>Paenibacillus</taxon>
    </lineage>
</organism>
<dbReference type="Pfam" id="PF24704">
    <property type="entry name" value="DUF7667"/>
    <property type="match status" value="1"/>
</dbReference>
<name>A0A2V2YYA6_9BACL</name>
<reference evidence="1 2" key="1">
    <citation type="submission" date="2018-05" db="EMBL/GenBank/DDBJ databases">
        <title>Genomic Encyclopedia of Type Strains, Phase III (KMG-III): the genomes of soil and plant-associated and newly described type strains.</title>
        <authorList>
            <person name="Whitman W."/>
        </authorList>
    </citation>
    <scope>NUCLEOTIDE SEQUENCE [LARGE SCALE GENOMIC DNA]</scope>
    <source>
        <strain evidence="1 2">CECT 5696</strain>
    </source>
</reference>
<dbReference type="AlphaFoldDB" id="A0A2V2YYA6"/>
<evidence type="ECO:0000313" key="2">
    <source>
        <dbReference type="Proteomes" id="UP000246635"/>
    </source>
</evidence>
<proteinExistence type="predicted"/>
<sequence length="84" mass="9770">MKLMPIYERMAELRIIQKRRKLTDSERLEMEHCLDVNADHCLRLAQLYNLSLMASMTDDKEWQHELCQEIERFGGTPSSNGSGG</sequence>
<dbReference type="Proteomes" id="UP000246635">
    <property type="component" value="Unassembled WGS sequence"/>
</dbReference>